<dbReference type="GO" id="GO:0006310">
    <property type="term" value="P:DNA recombination"/>
    <property type="evidence" value="ECO:0007669"/>
    <property type="project" value="UniProtKB-KW"/>
</dbReference>
<dbReference type="EMBL" id="CAJPWZ010002785">
    <property type="protein sequence ID" value="CAG2245756.1"/>
    <property type="molecule type" value="Genomic_DNA"/>
</dbReference>
<protein>
    <recommendedName>
        <fullName evidence="4">Tyr recombinase domain-containing protein</fullName>
    </recommendedName>
</protein>
<dbReference type="PANTHER" id="PTHR34605:SF5">
    <property type="entry name" value="INTEGRASE_RECOMBINASE XERD HOMOLOG"/>
    <property type="match status" value="1"/>
</dbReference>
<dbReference type="PANTHER" id="PTHR34605">
    <property type="entry name" value="PHAGE_INTEGRASE DOMAIN-CONTAINING PROTEIN"/>
    <property type="match status" value="1"/>
</dbReference>
<keyword evidence="3" id="KW-1185">Reference proteome</keyword>
<proteinExistence type="predicted"/>
<organism evidence="2 3">
    <name type="scientific">Mytilus edulis</name>
    <name type="common">Blue mussel</name>
    <dbReference type="NCBI Taxonomy" id="6550"/>
    <lineage>
        <taxon>Eukaryota</taxon>
        <taxon>Metazoa</taxon>
        <taxon>Spiralia</taxon>
        <taxon>Lophotrochozoa</taxon>
        <taxon>Mollusca</taxon>
        <taxon>Bivalvia</taxon>
        <taxon>Autobranchia</taxon>
        <taxon>Pteriomorphia</taxon>
        <taxon>Mytilida</taxon>
        <taxon>Mytiloidea</taxon>
        <taxon>Mytilidae</taxon>
        <taxon>Mytilinae</taxon>
        <taxon>Mytilus</taxon>
    </lineage>
</organism>
<accession>A0A8S3UX41</accession>
<comment type="caution">
    <text evidence="2">The sequence shown here is derived from an EMBL/GenBank/DDBJ whole genome shotgun (WGS) entry which is preliminary data.</text>
</comment>
<evidence type="ECO:0008006" key="4">
    <source>
        <dbReference type="Google" id="ProtNLM"/>
    </source>
</evidence>
<evidence type="ECO:0000313" key="2">
    <source>
        <dbReference type="EMBL" id="CAG2245756.1"/>
    </source>
</evidence>
<dbReference type="InterPro" id="IPR013762">
    <property type="entry name" value="Integrase-like_cat_sf"/>
</dbReference>
<dbReference type="InterPro" id="IPR011010">
    <property type="entry name" value="DNA_brk_join_enz"/>
</dbReference>
<dbReference type="InterPro" id="IPR052925">
    <property type="entry name" value="Phage_Integrase-like_Recomb"/>
</dbReference>
<evidence type="ECO:0000256" key="1">
    <source>
        <dbReference type="ARBA" id="ARBA00023172"/>
    </source>
</evidence>
<sequence>MISNSIIQKKLYSPVITGVLLCDNYENDVVKPPAIMSGAIASPDYSGVYDELTKSYSPANIGVLFDNSQDSLGISSAYEADVLSNIYDVSSCESIGESSSVGFNLTGVGYCDNACSEKTSPVFTGVSIYENDSYLLQSLLCSTDFDTVVKDNNYMNYNVVDETNNVLLASSICPCICPWFTKTAGSIDFEYSPDMSGNILKDVSTKFCEMNINNFSSVHEAVFYSGKPNFAYCKIPVRSNFNIQLWEQLLEDYHDKIVVEFLKASNLVSRSSTSFNSREQLIRDNVVVSEKGILLLLKWSKTRQNHDYTHQVSLCCSVEPSICPARAYKHLVSLIPGDKNAPVFALPVHGKLLPLSRSVLLNRFRELIVLVGLDPSVYSFHSLRHGGATLATKAGIPEILLKHHGDLRSDCFQTYIKQASVDMYRVMSAMNYLIGS</sequence>
<dbReference type="Proteomes" id="UP000683360">
    <property type="component" value="Unassembled WGS sequence"/>
</dbReference>
<gene>
    <name evidence="2" type="ORF">MEDL_57752</name>
</gene>
<dbReference type="GO" id="GO:0015074">
    <property type="term" value="P:DNA integration"/>
    <property type="evidence" value="ECO:0007669"/>
    <property type="project" value="InterPro"/>
</dbReference>
<dbReference type="OrthoDB" id="6115741at2759"/>
<reference evidence="2" key="1">
    <citation type="submission" date="2021-03" db="EMBL/GenBank/DDBJ databases">
        <authorList>
            <person name="Bekaert M."/>
        </authorList>
    </citation>
    <scope>NUCLEOTIDE SEQUENCE</scope>
</reference>
<dbReference type="GO" id="GO:0003677">
    <property type="term" value="F:DNA binding"/>
    <property type="evidence" value="ECO:0007669"/>
    <property type="project" value="InterPro"/>
</dbReference>
<evidence type="ECO:0000313" key="3">
    <source>
        <dbReference type="Proteomes" id="UP000683360"/>
    </source>
</evidence>
<dbReference type="SUPFAM" id="SSF56349">
    <property type="entry name" value="DNA breaking-rejoining enzymes"/>
    <property type="match status" value="1"/>
</dbReference>
<name>A0A8S3UX41_MYTED</name>
<keyword evidence="1" id="KW-0233">DNA recombination</keyword>
<dbReference type="AlphaFoldDB" id="A0A8S3UX41"/>
<dbReference type="Gene3D" id="1.10.443.10">
    <property type="entry name" value="Intergrase catalytic core"/>
    <property type="match status" value="1"/>
</dbReference>